<evidence type="ECO:0000313" key="2">
    <source>
        <dbReference type="EMBL" id="MBL0393653.1"/>
    </source>
</evidence>
<dbReference type="EMBL" id="JAEQNE010000006">
    <property type="protein sequence ID" value="MBL0393653.1"/>
    <property type="molecule type" value="Genomic_DNA"/>
</dbReference>
<dbReference type="Gene3D" id="2.30.40.10">
    <property type="entry name" value="Urease, subunit C, domain 1"/>
    <property type="match status" value="1"/>
</dbReference>
<dbReference type="NCBIfam" id="NF004636">
    <property type="entry name" value="PRK05985.1"/>
    <property type="match status" value="1"/>
</dbReference>
<comment type="caution">
    <text evidence="2">The sequence shown here is derived from an EMBL/GenBank/DDBJ whole genome shotgun (WGS) entry which is preliminary data.</text>
</comment>
<dbReference type="CDD" id="cd01293">
    <property type="entry name" value="Bact_CD"/>
    <property type="match status" value="1"/>
</dbReference>
<dbReference type="Proteomes" id="UP000599109">
    <property type="component" value="Unassembled WGS sequence"/>
</dbReference>
<dbReference type="PANTHER" id="PTHR32027:SF9">
    <property type="entry name" value="BLL3847 PROTEIN"/>
    <property type="match status" value="1"/>
</dbReference>
<dbReference type="AlphaFoldDB" id="A0A936Z2A2"/>
<dbReference type="InterPro" id="IPR011059">
    <property type="entry name" value="Metal-dep_hydrolase_composite"/>
</dbReference>
<proteinExistence type="predicted"/>
<keyword evidence="3" id="KW-1185">Reference proteome</keyword>
<dbReference type="InterPro" id="IPR052349">
    <property type="entry name" value="Metallo-hydrolase_Enzymes"/>
</dbReference>
<gene>
    <name evidence="2" type="ORF">JJ685_21130</name>
</gene>
<dbReference type="Gene3D" id="3.20.20.140">
    <property type="entry name" value="Metal-dependent hydrolases"/>
    <property type="match status" value="1"/>
</dbReference>
<dbReference type="InterPro" id="IPR013108">
    <property type="entry name" value="Amidohydro_3"/>
</dbReference>
<dbReference type="InterPro" id="IPR032466">
    <property type="entry name" value="Metal_Hydrolase"/>
</dbReference>
<organism evidence="2 3">
    <name type="scientific">Ramlibacter monticola</name>
    <dbReference type="NCBI Taxonomy" id="1926872"/>
    <lineage>
        <taxon>Bacteria</taxon>
        <taxon>Pseudomonadati</taxon>
        <taxon>Pseudomonadota</taxon>
        <taxon>Betaproteobacteria</taxon>
        <taxon>Burkholderiales</taxon>
        <taxon>Comamonadaceae</taxon>
        <taxon>Ramlibacter</taxon>
    </lineage>
</organism>
<dbReference type="RefSeq" id="WP_201676328.1">
    <property type="nucleotide sequence ID" value="NZ_JAEQNE010000006.1"/>
</dbReference>
<dbReference type="SUPFAM" id="SSF51338">
    <property type="entry name" value="Composite domain of metallo-dependent hydrolases"/>
    <property type="match status" value="1"/>
</dbReference>
<reference evidence="2 3" key="1">
    <citation type="journal article" date="2017" name="Int. J. Syst. Evol. Microbiol.">
        <title>Ramlibacter monticola sp. nov., isolated from forest soil.</title>
        <authorList>
            <person name="Chaudhary D.K."/>
            <person name="Kim J."/>
        </authorList>
    </citation>
    <scope>NUCLEOTIDE SEQUENCE [LARGE SCALE GENOMIC DNA]</scope>
    <source>
        <strain evidence="2 3">KACC 19175</strain>
    </source>
</reference>
<sequence length="406" mass="42843">MDDLLLRNVRPLGEPAVDVLVRGGAIAAIGRDLGADPAVPVEEGGGALLLPGLVESHAHLDKTLWGLPWYVNEVGPRLQDRIDNERRFRAESGHDAGAQSLALARAYLAQGTTRVRTHVDVDTDAGLRHLHGVLATREALRGVMELQVVAFPQSGLLRRPGTAELLDEALRLGADVLGGLDPQEVDGDRAASLDRLAGLAQRHGKPLDMHLHEGGEEGAATLDALLDRVAGLGLAGRVAISHCFCLGDVDAVRRGQLLERMARLEVAVITTGTASRPVPPLLACREAGVQVAGGNDGIRDTWTPYGRPDMLERAMLIGLRNNLRRDDELALALETVTSAGARVCGFAGYGLAPGCRADFVLVDAANVQEAVVSRPTRELVVSRGRIVARKGALNSSATIAGSTTGA</sequence>
<dbReference type="SUPFAM" id="SSF51556">
    <property type="entry name" value="Metallo-dependent hydrolases"/>
    <property type="match status" value="1"/>
</dbReference>
<evidence type="ECO:0000313" key="3">
    <source>
        <dbReference type="Proteomes" id="UP000599109"/>
    </source>
</evidence>
<feature type="domain" description="Amidohydrolase 3" evidence="1">
    <location>
        <begin position="46"/>
        <end position="388"/>
    </location>
</feature>
<dbReference type="GO" id="GO:0016814">
    <property type="term" value="F:hydrolase activity, acting on carbon-nitrogen (but not peptide) bonds, in cyclic amidines"/>
    <property type="evidence" value="ECO:0007669"/>
    <property type="project" value="TreeGrafter"/>
</dbReference>
<dbReference type="Pfam" id="PF07969">
    <property type="entry name" value="Amidohydro_3"/>
    <property type="match status" value="1"/>
</dbReference>
<dbReference type="PANTHER" id="PTHR32027">
    <property type="entry name" value="CYTOSINE DEAMINASE"/>
    <property type="match status" value="1"/>
</dbReference>
<evidence type="ECO:0000259" key="1">
    <source>
        <dbReference type="Pfam" id="PF07969"/>
    </source>
</evidence>
<protein>
    <submittedName>
        <fullName evidence="2">Amidohydrolase family protein</fullName>
    </submittedName>
</protein>
<accession>A0A936Z2A2</accession>
<name>A0A936Z2A2_9BURK</name>